<name>A0A328D7F3_9ASTE</name>
<keyword evidence="3" id="KW-1185">Reference proteome</keyword>
<accession>A0A328D7F3</accession>
<dbReference type="AlphaFoldDB" id="A0A328D7F3"/>
<gene>
    <name evidence="2" type="ORF">DM860_006349</name>
</gene>
<feature type="compositionally biased region" description="Polar residues" evidence="1">
    <location>
        <begin position="1"/>
        <end position="14"/>
    </location>
</feature>
<proteinExistence type="predicted"/>
<feature type="region of interest" description="Disordered" evidence="1">
    <location>
        <begin position="1"/>
        <end position="50"/>
    </location>
</feature>
<dbReference type="EMBL" id="NQVE01000194">
    <property type="protein sequence ID" value="RAL40279.1"/>
    <property type="molecule type" value="Genomic_DNA"/>
</dbReference>
<evidence type="ECO:0000313" key="2">
    <source>
        <dbReference type="EMBL" id="RAL40279.1"/>
    </source>
</evidence>
<evidence type="ECO:0000256" key="1">
    <source>
        <dbReference type="SAM" id="MobiDB-lite"/>
    </source>
</evidence>
<organism evidence="2 3">
    <name type="scientific">Cuscuta australis</name>
    <dbReference type="NCBI Taxonomy" id="267555"/>
    <lineage>
        <taxon>Eukaryota</taxon>
        <taxon>Viridiplantae</taxon>
        <taxon>Streptophyta</taxon>
        <taxon>Embryophyta</taxon>
        <taxon>Tracheophyta</taxon>
        <taxon>Spermatophyta</taxon>
        <taxon>Magnoliopsida</taxon>
        <taxon>eudicotyledons</taxon>
        <taxon>Gunneridae</taxon>
        <taxon>Pentapetalae</taxon>
        <taxon>asterids</taxon>
        <taxon>lamiids</taxon>
        <taxon>Solanales</taxon>
        <taxon>Convolvulaceae</taxon>
        <taxon>Cuscuteae</taxon>
        <taxon>Cuscuta</taxon>
        <taxon>Cuscuta subgen. Grammica</taxon>
        <taxon>Cuscuta sect. Cleistogrammica</taxon>
    </lineage>
</organism>
<dbReference type="Proteomes" id="UP000249390">
    <property type="component" value="Unassembled WGS sequence"/>
</dbReference>
<sequence>MLLSSSASNFNKSKPSAAAEEILGSEGESPSRRASRSPPPSGVVTRAQPQIRSEQAAVCCSHRTAAAPKSRVKKGHPTSVDSPAFCVYLVARLCRLPSPSRLCCRPDLLLKTVKESSYICVPA</sequence>
<evidence type="ECO:0000313" key="3">
    <source>
        <dbReference type="Proteomes" id="UP000249390"/>
    </source>
</evidence>
<protein>
    <submittedName>
        <fullName evidence="2">Uncharacterized protein</fullName>
    </submittedName>
</protein>
<comment type="caution">
    <text evidence="2">The sequence shown here is derived from an EMBL/GenBank/DDBJ whole genome shotgun (WGS) entry which is preliminary data.</text>
</comment>
<reference evidence="2 3" key="1">
    <citation type="submission" date="2018-06" db="EMBL/GenBank/DDBJ databases">
        <title>The Genome of Cuscuta australis (Dodder) Provides Insight into the Evolution of Plant Parasitism.</title>
        <authorList>
            <person name="Liu H."/>
        </authorList>
    </citation>
    <scope>NUCLEOTIDE SEQUENCE [LARGE SCALE GENOMIC DNA]</scope>
    <source>
        <strain evidence="3">cv. Yunnan</strain>
        <tissue evidence="2">Vines</tissue>
    </source>
</reference>